<dbReference type="GO" id="GO:0030288">
    <property type="term" value="C:outer membrane-bounded periplasmic space"/>
    <property type="evidence" value="ECO:0007669"/>
    <property type="project" value="TreeGrafter"/>
</dbReference>
<dbReference type="InterPro" id="IPR030678">
    <property type="entry name" value="Peptide/Ni-bd"/>
</dbReference>
<evidence type="ECO:0000313" key="6">
    <source>
        <dbReference type="EMBL" id="QEY25097.1"/>
    </source>
</evidence>
<dbReference type="PIRSF" id="PIRSF002741">
    <property type="entry name" value="MppA"/>
    <property type="match status" value="1"/>
</dbReference>
<gene>
    <name evidence="6" type="ORF">D0T92_00020</name>
</gene>
<dbReference type="SUPFAM" id="SSF53850">
    <property type="entry name" value="Periplasmic binding protein-like II"/>
    <property type="match status" value="1"/>
</dbReference>
<dbReference type="CDD" id="cd08504">
    <property type="entry name" value="PBP2_OppA"/>
    <property type="match status" value="1"/>
</dbReference>
<dbReference type="PANTHER" id="PTHR30290:SF10">
    <property type="entry name" value="PERIPLASMIC OLIGOPEPTIDE-BINDING PROTEIN-RELATED"/>
    <property type="match status" value="1"/>
</dbReference>
<evidence type="ECO:0000256" key="1">
    <source>
        <dbReference type="ARBA" id="ARBA00004196"/>
    </source>
</evidence>
<dbReference type="Pfam" id="PF00496">
    <property type="entry name" value="SBP_bac_5"/>
    <property type="match status" value="1"/>
</dbReference>
<comment type="subcellular location">
    <subcellularLocation>
        <location evidence="1">Cell envelope</location>
    </subcellularLocation>
</comment>
<dbReference type="PANTHER" id="PTHR30290">
    <property type="entry name" value="PERIPLASMIC BINDING COMPONENT OF ABC TRANSPORTER"/>
    <property type="match status" value="1"/>
</dbReference>
<dbReference type="GO" id="GO:0015833">
    <property type="term" value="P:peptide transport"/>
    <property type="evidence" value="ECO:0007669"/>
    <property type="project" value="TreeGrafter"/>
</dbReference>
<dbReference type="KEGG" id="nzl:D0T92_00020"/>
<proteinExistence type="inferred from homology"/>
<dbReference type="FunFam" id="3.10.105.10:FF:000001">
    <property type="entry name" value="Oligopeptide ABC transporter, oligopeptide-binding protein"/>
    <property type="match status" value="1"/>
</dbReference>
<evidence type="ECO:0000256" key="4">
    <source>
        <dbReference type="ARBA" id="ARBA00022729"/>
    </source>
</evidence>
<dbReference type="GO" id="GO:0043190">
    <property type="term" value="C:ATP-binding cassette (ABC) transporter complex"/>
    <property type="evidence" value="ECO:0007669"/>
    <property type="project" value="InterPro"/>
</dbReference>
<dbReference type="InterPro" id="IPR000914">
    <property type="entry name" value="SBP_5_dom"/>
</dbReference>
<dbReference type="RefSeq" id="WP_151049060.1">
    <property type="nucleotide sequence ID" value="NZ_CP031700.1"/>
</dbReference>
<dbReference type="Gene3D" id="3.90.76.10">
    <property type="entry name" value="Dipeptide-binding Protein, Domain 1"/>
    <property type="match status" value="1"/>
</dbReference>
<evidence type="ECO:0000313" key="7">
    <source>
        <dbReference type="Proteomes" id="UP000325713"/>
    </source>
</evidence>
<keyword evidence="4" id="KW-0732">Signal</keyword>
<protein>
    <submittedName>
        <fullName evidence="6">Oligopeptide ABC transporter substrate-binding protein OppA</fullName>
    </submittedName>
</protein>
<name>A0A5J6PW07_9NEIS</name>
<evidence type="ECO:0000256" key="3">
    <source>
        <dbReference type="ARBA" id="ARBA00022448"/>
    </source>
</evidence>
<dbReference type="InterPro" id="IPR039424">
    <property type="entry name" value="SBP_5"/>
</dbReference>
<evidence type="ECO:0000259" key="5">
    <source>
        <dbReference type="Pfam" id="PF00496"/>
    </source>
</evidence>
<dbReference type="AlphaFoldDB" id="A0A5J6PW07"/>
<dbReference type="Proteomes" id="UP000325713">
    <property type="component" value="Chromosome"/>
</dbReference>
<evidence type="ECO:0000256" key="2">
    <source>
        <dbReference type="ARBA" id="ARBA00005695"/>
    </source>
</evidence>
<dbReference type="Gene3D" id="3.10.105.10">
    <property type="entry name" value="Dipeptide-binding Protein, Domain 3"/>
    <property type="match status" value="1"/>
</dbReference>
<dbReference type="EMBL" id="CP031700">
    <property type="protein sequence ID" value="QEY25097.1"/>
    <property type="molecule type" value="Genomic_DNA"/>
</dbReference>
<feature type="domain" description="Solute-binding protein family 5" evidence="5">
    <location>
        <begin position="83"/>
        <end position="463"/>
    </location>
</feature>
<dbReference type="GO" id="GO:1904680">
    <property type="term" value="F:peptide transmembrane transporter activity"/>
    <property type="evidence" value="ECO:0007669"/>
    <property type="project" value="TreeGrafter"/>
</dbReference>
<accession>A0A5J6PW07</accession>
<sequence length="544" mass="61315">MSFSPFRFSAYAVAAILLTACGQSSDNPQQSAGTQQPSASIVTRNNVTEPQSLDPHQITGVPEINIVRDLLEGLVETDETGAIIPAVAESWESADNKIWTFKLRPDARWSNGDPVTAEDFVYSWRRLVDPKTASQYASYLQAAKIANIDDILDGKKPADSLGVKAVDPHTLQITLTAAVPYFPQMLYHAATKPVHRATVEKYGVKWTQPENFVGNGAYVMDKWVVNERIELVKNPQYRDADHVKIERVVFVPIGSQTDDVARYEAGEIDITDALPPEMYAGLQEKYPQQLKRSPYLCTYYFEINNQKPPFDDVRVRKALSLALDRDIIASKVLGRGEEAAYNLTRVGTSGFVPYDPEWRKLAYPARVTEAKKLLAEAGYDENHPLTFNFLYNTSEQHKKISIAAASMWQQAFGFVKVNLENQEWKTYLDNRRSGNYQIARASWCGDYNEPSTFLNTLQSDNSSNRAFYKNPEYDALLAQTLQAGISDQQRAEYYTQAEVLIDRDTAIIPVYGYVNSRLVKPRIGGYSDKDVLNELPSKRLFIQP</sequence>
<organism evidence="6 7">
    <name type="scientific">Neisseria zalophi</name>
    <dbReference type="NCBI Taxonomy" id="640030"/>
    <lineage>
        <taxon>Bacteria</taxon>
        <taxon>Pseudomonadati</taxon>
        <taxon>Pseudomonadota</taxon>
        <taxon>Betaproteobacteria</taxon>
        <taxon>Neisseriales</taxon>
        <taxon>Neisseriaceae</taxon>
        <taxon>Neisseria</taxon>
    </lineage>
</organism>
<dbReference type="PROSITE" id="PS51257">
    <property type="entry name" value="PROKAR_LIPOPROTEIN"/>
    <property type="match status" value="1"/>
</dbReference>
<dbReference type="OrthoDB" id="9801799at2"/>
<keyword evidence="7" id="KW-1185">Reference proteome</keyword>
<keyword evidence="3" id="KW-0813">Transport</keyword>
<dbReference type="Gene3D" id="3.40.190.10">
    <property type="entry name" value="Periplasmic binding protein-like II"/>
    <property type="match status" value="1"/>
</dbReference>
<reference evidence="6 7" key="1">
    <citation type="submission" date="2018-08" db="EMBL/GenBank/DDBJ databases">
        <title>Neisseria zalophi ATCC BAA-2455 complete genome.</title>
        <authorList>
            <person name="Veseli I.A."/>
            <person name="Buttler R."/>
            <person name="Mascarenhas dos Santos A.C."/>
            <person name="Pombert J.-F."/>
        </authorList>
    </citation>
    <scope>NUCLEOTIDE SEQUENCE [LARGE SCALE GENOMIC DNA]</scope>
    <source>
        <strain evidence="6 7">ATCC BAA-2455</strain>
    </source>
</reference>
<dbReference type="FunFam" id="3.90.76.10:FF:000001">
    <property type="entry name" value="Oligopeptide ABC transporter substrate-binding protein"/>
    <property type="match status" value="1"/>
</dbReference>
<comment type="similarity">
    <text evidence="2">Belongs to the bacterial solute-binding protein 5 family.</text>
</comment>